<reference evidence="1" key="1">
    <citation type="submission" date="2014-09" db="EMBL/GenBank/DDBJ databases">
        <authorList>
            <person name="Magalhaes I.L.F."/>
            <person name="Oliveira U."/>
            <person name="Santos F.R."/>
            <person name="Vidigal T.H.D.A."/>
            <person name="Brescovit A.D."/>
            <person name="Santos A.J."/>
        </authorList>
    </citation>
    <scope>NUCLEOTIDE SEQUENCE</scope>
    <source>
        <tissue evidence="1">Shoot tissue taken approximately 20 cm above the soil surface</tissue>
    </source>
</reference>
<sequence>MMNSYKCFSIHRITEPCQLKNAVQFVGIICILRKLTSCSLQIILNHIFQLKLAHSPPALQVVEINKIVWLGMRYLCLGLHLLILPKLLLSKHIGKALAA</sequence>
<proteinExistence type="predicted"/>
<protein>
    <submittedName>
        <fullName evidence="1">Uncharacterized protein</fullName>
    </submittedName>
</protein>
<evidence type="ECO:0000313" key="1">
    <source>
        <dbReference type="EMBL" id="JAD76955.1"/>
    </source>
</evidence>
<dbReference type="EMBL" id="GBRH01220940">
    <property type="protein sequence ID" value="JAD76955.1"/>
    <property type="molecule type" value="Transcribed_RNA"/>
</dbReference>
<accession>A0A0A9CU77</accession>
<reference evidence="1" key="2">
    <citation type="journal article" date="2015" name="Data Brief">
        <title>Shoot transcriptome of the giant reed, Arundo donax.</title>
        <authorList>
            <person name="Barrero R.A."/>
            <person name="Guerrero F.D."/>
            <person name="Moolhuijzen P."/>
            <person name="Goolsby J.A."/>
            <person name="Tidwell J."/>
            <person name="Bellgard S.E."/>
            <person name="Bellgard M.I."/>
        </authorList>
    </citation>
    <scope>NUCLEOTIDE SEQUENCE</scope>
    <source>
        <tissue evidence="1">Shoot tissue taken approximately 20 cm above the soil surface</tissue>
    </source>
</reference>
<name>A0A0A9CU77_ARUDO</name>
<dbReference type="AlphaFoldDB" id="A0A0A9CU77"/>
<organism evidence="1">
    <name type="scientific">Arundo donax</name>
    <name type="common">Giant reed</name>
    <name type="synonym">Donax arundinaceus</name>
    <dbReference type="NCBI Taxonomy" id="35708"/>
    <lineage>
        <taxon>Eukaryota</taxon>
        <taxon>Viridiplantae</taxon>
        <taxon>Streptophyta</taxon>
        <taxon>Embryophyta</taxon>
        <taxon>Tracheophyta</taxon>
        <taxon>Spermatophyta</taxon>
        <taxon>Magnoliopsida</taxon>
        <taxon>Liliopsida</taxon>
        <taxon>Poales</taxon>
        <taxon>Poaceae</taxon>
        <taxon>PACMAD clade</taxon>
        <taxon>Arundinoideae</taxon>
        <taxon>Arundineae</taxon>
        <taxon>Arundo</taxon>
    </lineage>
</organism>